<evidence type="ECO:0008006" key="4">
    <source>
        <dbReference type="Google" id="ProtNLM"/>
    </source>
</evidence>
<evidence type="ECO:0000313" key="2">
    <source>
        <dbReference type="EMBL" id="KAL0565082.1"/>
    </source>
</evidence>
<feature type="transmembrane region" description="Helical" evidence="1">
    <location>
        <begin position="211"/>
        <end position="236"/>
    </location>
</feature>
<evidence type="ECO:0000313" key="3">
    <source>
        <dbReference type="Proteomes" id="UP001465976"/>
    </source>
</evidence>
<dbReference type="PANTHER" id="PTHR13439:SF72">
    <property type="entry name" value="TLC DOMAIN-CONTAINING PROTEIN"/>
    <property type="match status" value="1"/>
</dbReference>
<organism evidence="2 3">
    <name type="scientific">Marasmius crinis-equi</name>
    <dbReference type="NCBI Taxonomy" id="585013"/>
    <lineage>
        <taxon>Eukaryota</taxon>
        <taxon>Fungi</taxon>
        <taxon>Dikarya</taxon>
        <taxon>Basidiomycota</taxon>
        <taxon>Agaricomycotina</taxon>
        <taxon>Agaricomycetes</taxon>
        <taxon>Agaricomycetidae</taxon>
        <taxon>Agaricales</taxon>
        <taxon>Marasmiineae</taxon>
        <taxon>Marasmiaceae</taxon>
        <taxon>Marasmius</taxon>
    </lineage>
</organism>
<sequence length="410" mass="46629">MFTANIPMGFTTTDLGLLVSSFSALVILHQFITFRYPEAKQNSWIITTIASAVMTVCSLPFVWDFIVGSLESQWGWRFWKDAGEGLKGVEMRTTLALAANRFFQSYLLADLIAGSIYYRSQIHLLTGWMHHIIYVGIVEFAIRQEWPHIFCLAAFMEFPTFILGLSILVPRTRSNVLFALAFFLTRILFHVVLAISYALPDVRQHATRGSFAITGILLSVLPLHVSWFVGCLKGFVRRAKKARDAKLSQALANSTQANTVEVNLKVYNATNETPDTPTPTSTRKALAAIRNPIFAPPGHVYPHPAAYAAQHYYHRLRTRLNRWRGPNPDAQRHGQHGHQEGIAAQLYSLRGGSLNEYRARIGEYRRRVVRQYREYRVEAVTRETKEKVFDWVGLGAAQVHRRRARQQAVN</sequence>
<accession>A0ABR3EQH6</accession>
<keyword evidence="1" id="KW-1133">Transmembrane helix</keyword>
<proteinExistence type="predicted"/>
<keyword evidence="3" id="KW-1185">Reference proteome</keyword>
<keyword evidence="1" id="KW-0812">Transmembrane</keyword>
<gene>
    <name evidence="2" type="ORF">V5O48_016953</name>
</gene>
<dbReference type="EMBL" id="JBAHYK010002429">
    <property type="protein sequence ID" value="KAL0565082.1"/>
    <property type="molecule type" value="Genomic_DNA"/>
</dbReference>
<dbReference type="Proteomes" id="UP001465976">
    <property type="component" value="Unassembled WGS sequence"/>
</dbReference>
<dbReference type="PANTHER" id="PTHR13439">
    <property type="entry name" value="CT120 PROTEIN"/>
    <property type="match status" value="1"/>
</dbReference>
<evidence type="ECO:0000256" key="1">
    <source>
        <dbReference type="SAM" id="Phobius"/>
    </source>
</evidence>
<feature type="transmembrane region" description="Helical" evidence="1">
    <location>
        <begin position="15"/>
        <end position="32"/>
    </location>
</feature>
<dbReference type="InterPro" id="IPR050846">
    <property type="entry name" value="TLCD"/>
</dbReference>
<feature type="transmembrane region" description="Helical" evidence="1">
    <location>
        <begin position="44"/>
        <end position="63"/>
    </location>
</feature>
<protein>
    <recommendedName>
        <fullName evidence="4">TLC domain-containing protein</fullName>
    </recommendedName>
</protein>
<feature type="transmembrane region" description="Helical" evidence="1">
    <location>
        <begin position="176"/>
        <end position="199"/>
    </location>
</feature>
<reference evidence="2 3" key="1">
    <citation type="submission" date="2024-02" db="EMBL/GenBank/DDBJ databases">
        <title>A draft genome for the cacao thread blight pathogen Marasmius crinis-equi.</title>
        <authorList>
            <person name="Cohen S.P."/>
            <person name="Baruah I.K."/>
            <person name="Amoako-Attah I."/>
            <person name="Bukari Y."/>
            <person name="Meinhardt L.W."/>
            <person name="Bailey B.A."/>
        </authorList>
    </citation>
    <scope>NUCLEOTIDE SEQUENCE [LARGE SCALE GENOMIC DNA]</scope>
    <source>
        <strain evidence="2 3">GH-76</strain>
    </source>
</reference>
<keyword evidence="1" id="KW-0472">Membrane</keyword>
<feature type="transmembrane region" description="Helical" evidence="1">
    <location>
        <begin position="146"/>
        <end position="169"/>
    </location>
</feature>
<name>A0ABR3EQH6_9AGAR</name>
<comment type="caution">
    <text evidence="2">The sequence shown here is derived from an EMBL/GenBank/DDBJ whole genome shotgun (WGS) entry which is preliminary data.</text>
</comment>